<dbReference type="EMBL" id="JADIMO010000135">
    <property type="protein sequence ID" value="MBO8446064.1"/>
    <property type="molecule type" value="Genomic_DNA"/>
</dbReference>
<dbReference type="InterPro" id="IPR050109">
    <property type="entry name" value="HTH-type_TetR-like_transc_reg"/>
</dbReference>
<dbReference type="InterPro" id="IPR036271">
    <property type="entry name" value="Tet_transcr_reg_TetR-rel_C_sf"/>
</dbReference>
<dbReference type="Proteomes" id="UP000823619">
    <property type="component" value="Unassembled WGS sequence"/>
</dbReference>
<keyword evidence="1 2" id="KW-0238">DNA-binding</keyword>
<organism evidence="5 6">
    <name type="scientific">Candidatus Cryptobacteroides merdavium</name>
    <dbReference type="NCBI Taxonomy" id="2840769"/>
    <lineage>
        <taxon>Bacteria</taxon>
        <taxon>Pseudomonadati</taxon>
        <taxon>Bacteroidota</taxon>
        <taxon>Bacteroidia</taxon>
        <taxon>Bacteroidales</taxon>
        <taxon>Candidatus Cryptobacteroides</taxon>
    </lineage>
</organism>
<dbReference type="PANTHER" id="PTHR30328:SF54">
    <property type="entry name" value="HTH-TYPE TRANSCRIPTIONAL REPRESSOR SCO4008"/>
    <property type="match status" value="1"/>
</dbReference>
<dbReference type="InterPro" id="IPR009057">
    <property type="entry name" value="Homeodomain-like_sf"/>
</dbReference>
<reference evidence="5" key="1">
    <citation type="submission" date="2020-10" db="EMBL/GenBank/DDBJ databases">
        <authorList>
            <person name="Gilroy R."/>
        </authorList>
    </citation>
    <scope>NUCLEOTIDE SEQUENCE</scope>
    <source>
        <strain evidence="5">D5-748</strain>
    </source>
</reference>
<accession>A0A9D9EJ24</accession>
<gene>
    <name evidence="5" type="ORF">IAC23_10310</name>
</gene>
<evidence type="ECO:0000256" key="2">
    <source>
        <dbReference type="PROSITE-ProRule" id="PRU00335"/>
    </source>
</evidence>
<dbReference type="SUPFAM" id="SSF48498">
    <property type="entry name" value="Tetracyclin repressor-like, C-terminal domain"/>
    <property type="match status" value="1"/>
</dbReference>
<dbReference type="PROSITE" id="PS01081">
    <property type="entry name" value="HTH_TETR_1"/>
    <property type="match status" value="1"/>
</dbReference>
<evidence type="ECO:0000259" key="4">
    <source>
        <dbReference type="PROSITE" id="PS50977"/>
    </source>
</evidence>
<name>A0A9D9EJ24_9BACT</name>
<dbReference type="PROSITE" id="PS50977">
    <property type="entry name" value="HTH_TETR_2"/>
    <property type="match status" value="1"/>
</dbReference>
<feature type="region of interest" description="Disordered" evidence="3">
    <location>
        <begin position="216"/>
        <end position="238"/>
    </location>
</feature>
<feature type="domain" description="HTH tetR-type" evidence="4">
    <location>
        <begin position="5"/>
        <end position="65"/>
    </location>
</feature>
<evidence type="ECO:0000313" key="5">
    <source>
        <dbReference type="EMBL" id="MBO8446064.1"/>
    </source>
</evidence>
<dbReference type="GO" id="GO:0003677">
    <property type="term" value="F:DNA binding"/>
    <property type="evidence" value="ECO:0007669"/>
    <property type="project" value="UniProtKB-UniRule"/>
</dbReference>
<dbReference type="SUPFAM" id="SSF46689">
    <property type="entry name" value="Homeodomain-like"/>
    <property type="match status" value="1"/>
</dbReference>
<evidence type="ECO:0000256" key="1">
    <source>
        <dbReference type="ARBA" id="ARBA00023125"/>
    </source>
</evidence>
<comment type="caution">
    <text evidence="5">The sequence shown here is derived from an EMBL/GenBank/DDBJ whole genome shotgun (WGS) entry which is preliminary data.</text>
</comment>
<dbReference type="PRINTS" id="PR00455">
    <property type="entry name" value="HTHTETR"/>
</dbReference>
<sequence>MNGHNNTEQAILAAAESLFFEKGYKLATTVAIAARAGVTHAMLHYYFRTKEQIFLKVLDKNMNELFDMMHTVMSPELTFSEILVEVVNLNYTFLASHSQLPALLFEIAGTCPEMLTRYKDRFREVLDVELRRHRDRFEREVKAGTISPIDPFQLVFMILSMNLSTYLALPVMRNVFGMDEDRITAFIEERRGEIMRTLSARLFGKDIASADFPGGHNLSDGQDLSGRQELSVGQTEKK</sequence>
<feature type="DNA-binding region" description="H-T-H motif" evidence="2">
    <location>
        <begin position="28"/>
        <end position="47"/>
    </location>
</feature>
<evidence type="ECO:0000256" key="3">
    <source>
        <dbReference type="SAM" id="MobiDB-lite"/>
    </source>
</evidence>
<dbReference type="Pfam" id="PF00440">
    <property type="entry name" value="TetR_N"/>
    <property type="match status" value="1"/>
</dbReference>
<proteinExistence type="predicted"/>
<evidence type="ECO:0000313" key="6">
    <source>
        <dbReference type="Proteomes" id="UP000823619"/>
    </source>
</evidence>
<protein>
    <submittedName>
        <fullName evidence="5">TetR/AcrR family transcriptional regulator</fullName>
    </submittedName>
</protein>
<dbReference type="InterPro" id="IPR001647">
    <property type="entry name" value="HTH_TetR"/>
</dbReference>
<dbReference type="InterPro" id="IPR023772">
    <property type="entry name" value="DNA-bd_HTH_TetR-type_CS"/>
</dbReference>
<reference evidence="5" key="2">
    <citation type="journal article" date="2021" name="PeerJ">
        <title>Extensive microbial diversity within the chicken gut microbiome revealed by metagenomics and culture.</title>
        <authorList>
            <person name="Gilroy R."/>
            <person name="Ravi A."/>
            <person name="Getino M."/>
            <person name="Pursley I."/>
            <person name="Horton D.L."/>
            <person name="Alikhan N.F."/>
            <person name="Baker D."/>
            <person name="Gharbi K."/>
            <person name="Hall N."/>
            <person name="Watson M."/>
            <person name="Adriaenssens E.M."/>
            <person name="Foster-Nyarko E."/>
            <person name="Jarju S."/>
            <person name="Secka A."/>
            <person name="Antonio M."/>
            <person name="Oren A."/>
            <person name="Chaudhuri R.R."/>
            <person name="La Ragione R."/>
            <person name="Hildebrand F."/>
            <person name="Pallen M.J."/>
        </authorList>
    </citation>
    <scope>NUCLEOTIDE SEQUENCE</scope>
    <source>
        <strain evidence="5">D5-748</strain>
    </source>
</reference>
<dbReference type="Gene3D" id="1.10.357.10">
    <property type="entry name" value="Tetracycline Repressor, domain 2"/>
    <property type="match status" value="1"/>
</dbReference>
<dbReference type="PANTHER" id="PTHR30328">
    <property type="entry name" value="TRANSCRIPTIONAL REPRESSOR"/>
    <property type="match status" value="1"/>
</dbReference>
<dbReference type="AlphaFoldDB" id="A0A9D9EJ24"/>